<gene>
    <name evidence="1" type="ORF">RFULGI_LOCUS18940</name>
</gene>
<dbReference type="OrthoDB" id="2372637at2759"/>
<protein>
    <submittedName>
        <fullName evidence="1">3336_t:CDS:1</fullName>
    </submittedName>
</protein>
<comment type="caution">
    <text evidence="1">The sequence shown here is derived from an EMBL/GenBank/DDBJ whole genome shotgun (WGS) entry which is preliminary data.</text>
</comment>
<evidence type="ECO:0000313" key="2">
    <source>
        <dbReference type="Proteomes" id="UP000789396"/>
    </source>
</evidence>
<dbReference type="EMBL" id="CAJVPZ010087410">
    <property type="protein sequence ID" value="CAG8812735.1"/>
    <property type="molecule type" value="Genomic_DNA"/>
</dbReference>
<organism evidence="1 2">
    <name type="scientific">Racocetra fulgida</name>
    <dbReference type="NCBI Taxonomy" id="60492"/>
    <lineage>
        <taxon>Eukaryota</taxon>
        <taxon>Fungi</taxon>
        <taxon>Fungi incertae sedis</taxon>
        <taxon>Mucoromycota</taxon>
        <taxon>Glomeromycotina</taxon>
        <taxon>Glomeromycetes</taxon>
        <taxon>Diversisporales</taxon>
        <taxon>Gigasporaceae</taxon>
        <taxon>Racocetra</taxon>
    </lineage>
</organism>
<evidence type="ECO:0000313" key="1">
    <source>
        <dbReference type="EMBL" id="CAG8812735.1"/>
    </source>
</evidence>
<name>A0A9N9K8S4_9GLOM</name>
<dbReference type="Proteomes" id="UP000789396">
    <property type="component" value="Unassembled WGS sequence"/>
</dbReference>
<sequence length="177" mass="19836">NPLTNWNLALLVHKLAEIIKKESVTGGLPPEFMFSGSSDMDPLVMQSLIDSAIFSNDPADSNVITMAIVPLLCDILTEGPQTNDSEHLKAIIIALYQFSKPYRINCSRYIINRRVLPHIFGSILPFFADGDRLLPLKLLANCCQNAPRDCYNILMDEIINGDDFQCLFADYEPPYVV</sequence>
<accession>A0A9N9K8S4</accession>
<keyword evidence="2" id="KW-1185">Reference proteome</keyword>
<feature type="non-terminal residue" evidence="1">
    <location>
        <position position="1"/>
    </location>
</feature>
<feature type="non-terminal residue" evidence="1">
    <location>
        <position position="177"/>
    </location>
</feature>
<dbReference type="AlphaFoldDB" id="A0A9N9K8S4"/>
<reference evidence="1" key="1">
    <citation type="submission" date="2021-06" db="EMBL/GenBank/DDBJ databases">
        <authorList>
            <person name="Kallberg Y."/>
            <person name="Tangrot J."/>
            <person name="Rosling A."/>
        </authorList>
    </citation>
    <scope>NUCLEOTIDE SEQUENCE</scope>
    <source>
        <strain evidence="1">IN212</strain>
    </source>
</reference>
<proteinExistence type="predicted"/>